<dbReference type="Gene3D" id="2.40.260.10">
    <property type="entry name" value="Sortase"/>
    <property type="match status" value="1"/>
</dbReference>
<sequence>MRRFKFYGMHRKALICTVCSAITISTLSGCSFTKTISDENTPLSDNATYESTVAVLEQGYAESFITDLEEGEVLVGSTSDAFECQGKIPDLRPDWDSILAQNSETVAYLVIPEAGITVPVMQKEGDQDYYDTHNAKGNIQEGGALHLDIGNTTDYTDPNTIIYGSNEEGGPLEYLGIYANPEYFEANPFIYLYVPGYVHEFRVFAAMSGYDTDILTNTNCYDFDIFSSYVNNIYSSRSMDAQKTEYLREAVVNGWRMLTISAGSTTDSTNRYFVYSTYSGSQIQ</sequence>
<evidence type="ECO:0000313" key="2">
    <source>
        <dbReference type="EMBL" id="SHI20336.1"/>
    </source>
</evidence>
<dbReference type="SUPFAM" id="SSF63817">
    <property type="entry name" value="Sortase"/>
    <property type="match status" value="1"/>
</dbReference>
<reference evidence="3" key="1">
    <citation type="submission" date="2016-11" db="EMBL/GenBank/DDBJ databases">
        <authorList>
            <person name="Varghese N."/>
            <person name="Submissions S."/>
        </authorList>
    </citation>
    <scope>NUCLEOTIDE SEQUENCE [LARGE SCALE GENOMIC DNA]</scope>
    <source>
        <strain evidence="3">DSM 3071</strain>
    </source>
</reference>
<keyword evidence="3" id="KW-1185">Reference proteome</keyword>
<evidence type="ECO:0000256" key="1">
    <source>
        <dbReference type="SAM" id="SignalP"/>
    </source>
</evidence>
<evidence type="ECO:0000313" key="3">
    <source>
        <dbReference type="Proteomes" id="UP000184278"/>
    </source>
</evidence>
<keyword evidence="1" id="KW-0732">Signal</keyword>
<protein>
    <submittedName>
        <fullName evidence="2">Sortase family protein</fullName>
    </submittedName>
</protein>
<dbReference type="InterPro" id="IPR023365">
    <property type="entry name" value="Sortase_dom-sf"/>
</dbReference>
<accession>A0A1M5Z7X3</accession>
<organism evidence="2 3">
    <name type="scientific">Butyrivibrio fibrisolvens DSM 3071</name>
    <dbReference type="NCBI Taxonomy" id="1121131"/>
    <lineage>
        <taxon>Bacteria</taxon>
        <taxon>Bacillati</taxon>
        <taxon>Bacillota</taxon>
        <taxon>Clostridia</taxon>
        <taxon>Lachnospirales</taxon>
        <taxon>Lachnospiraceae</taxon>
        <taxon>Butyrivibrio</taxon>
    </lineage>
</organism>
<dbReference type="STRING" id="1121131.SAMN02745229_02036"/>
<dbReference type="Proteomes" id="UP000184278">
    <property type="component" value="Unassembled WGS sequence"/>
</dbReference>
<proteinExistence type="predicted"/>
<dbReference type="CDD" id="cd05826">
    <property type="entry name" value="Sortase_B"/>
    <property type="match status" value="1"/>
</dbReference>
<dbReference type="PROSITE" id="PS51257">
    <property type="entry name" value="PROKAR_LIPOPROTEIN"/>
    <property type="match status" value="1"/>
</dbReference>
<dbReference type="OrthoDB" id="9806013at2"/>
<feature type="chain" id="PRO_5038595433" evidence="1">
    <location>
        <begin position="22"/>
        <end position="284"/>
    </location>
</feature>
<dbReference type="AlphaFoldDB" id="A0A1M5Z7X3"/>
<name>A0A1M5Z7X3_BUTFI</name>
<gene>
    <name evidence="2" type="ORF">SAMN02745229_02036</name>
</gene>
<dbReference type="InterPro" id="IPR009835">
    <property type="entry name" value="SrtB"/>
</dbReference>
<dbReference type="RefSeq" id="WP_073387469.1">
    <property type="nucleotide sequence ID" value="NZ_FQXK01000016.1"/>
</dbReference>
<feature type="signal peptide" evidence="1">
    <location>
        <begin position="1"/>
        <end position="21"/>
    </location>
</feature>
<dbReference type="GeneID" id="89508177"/>
<dbReference type="EMBL" id="FQXK01000016">
    <property type="protein sequence ID" value="SHI20336.1"/>
    <property type="molecule type" value="Genomic_DNA"/>
</dbReference>